<reference evidence="2 3" key="1">
    <citation type="submission" date="2017-08" db="EMBL/GenBank/DDBJ databases">
        <title>Infants hospitalized years apart are colonized by the same room-sourced microbial strains.</title>
        <authorList>
            <person name="Brooks B."/>
            <person name="Olm M.R."/>
            <person name="Firek B.A."/>
            <person name="Baker R."/>
            <person name="Thomas B.C."/>
            <person name="Morowitz M.J."/>
            <person name="Banfield J.F."/>
        </authorList>
    </citation>
    <scope>NUCLEOTIDE SEQUENCE [LARGE SCALE GENOMIC DNA]</scope>
    <source>
        <strain evidence="2">S2_005_003_R2_43</strain>
    </source>
</reference>
<comment type="caution">
    <text evidence="2">The sequence shown here is derived from an EMBL/GenBank/DDBJ whole genome shotgun (WGS) entry which is preliminary data.</text>
</comment>
<dbReference type="AlphaFoldDB" id="A0A2W5M0B9"/>
<organism evidence="2 3">
    <name type="scientific">Ancylobacter novellus</name>
    <name type="common">Thiobacillus novellus</name>
    <dbReference type="NCBI Taxonomy" id="921"/>
    <lineage>
        <taxon>Bacteria</taxon>
        <taxon>Pseudomonadati</taxon>
        <taxon>Pseudomonadota</taxon>
        <taxon>Alphaproteobacteria</taxon>
        <taxon>Hyphomicrobiales</taxon>
        <taxon>Xanthobacteraceae</taxon>
        <taxon>Ancylobacter</taxon>
    </lineage>
</organism>
<dbReference type="PANTHER" id="PTHR36836:SF1">
    <property type="entry name" value="COLANIC ACID BIOSYNTHESIS PROTEIN WCAK"/>
    <property type="match status" value="1"/>
</dbReference>
<dbReference type="Pfam" id="PF04230">
    <property type="entry name" value="PS_pyruv_trans"/>
    <property type="match status" value="1"/>
</dbReference>
<dbReference type="EMBL" id="QFPN01000014">
    <property type="protein sequence ID" value="PZQ10773.1"/>
    <property type="molecule type" value="Genomic_DNA"/>
</dbReference>
<dbReference type="PANTHER" id="PTHR36836">
    <property type="entry name" value="COLANIC ACID BIOSYNTHESIS PROTEIN WCAK"/>
    <property type="match status" value="1"/>
</dbReference>
<dbReference type="InterPro" id="IPR007345">
    <property type="entry name" value="Polysacch_pyruvyl_Trfase"/>
</dbReference>
<evidence type="ECO:0000313" key="2">
    <source>
        <dbReference type="EMBL" id="PZQ10773.1"/>
    </source>
</evidence>
<dbReference type="Proteomes" id="UP000249577">
    <property type="component" value="Unassembled WGS sequence"/>
</dbReference>
<accession>A0A2W5M0B9</accession>
<name>A0A2W5M0B9_ANCNO</name>
<gene>
    <name evidence="2" type="ORF">DI565_19535</name>
</gene>
<feature type="domain" description="Polysaccharide pyruvyl transferase" evidence="1">
    <location>
        <begin position="18"/>
        <end position="298"/>
    </location>
</feature>
<sequence length="406" mass="43213">MGGSLRTVHMASLADIDNFGDALFPLLAQRRLGPAGYRVEALSPTGRACRWSDAPRSTSIAELVETAPSSAGMLIGGGNLAIGAPASRYECLAVEFWLTATWFAVVHDLPIVWNAPGAPRPFPARGLGLLARAAMETADHLAIRDRLSRDFLSPATGREIAVHPDTAIDVSSMWPKTTLAAAFARLLERKNVAGSERAFLTVHVRDLSAEALDRLAFLLDEIATRDGMIALLLAIGPGAGDDAAVRRLARGGRFGVLVDDPESLAEIAAALAFSSAYVGQSLHGAIVAASYGVPGILVQAPPARRFRGFQEYRGLPEAVTPDFADALAQLAKLPRHAPPPAKMFEDLEAHWEAARAALGRAPRETAARLAFLRTVGRLGAAHLGADWAARPMRLSSYVSKRRADAD</sequence>
<protein>
    <recommendedName>
        <fullName evidence="1">Polysaccharide pyruvyl transferase domain-containing protein</fullName>
    </recommendedName>
</protein>
<evidence type="ECO:0000259" key="1">
    <source>
        <dbReference type="Pfam" id="PF04230"/>
    </source>
</evidence>
<evidence type="ECO:0000313" key="3">
    <source>
        <dbReference type="Proteomes" id="UP000249577"/>
    </source>
</evidence>
<proteinExistence type="predicted"/>